<dbReference type="SUPFAM" id="SSF75217">
    <property type="entry name" value="alpha/beta knot"/>
    <property type="match status" value="1"/>
</dbReference>
<dbReference type="RefSeq" id="NP_983802.2">
    <property type="nucleotide sequence ID" value="NM_209155.2"/>
</dbReference>
<dbReference type="InterPro" id="IPR045330">
    <property type="entry name" value="TRM3/TARBP1"/>
</dbReference>
<accession>Q75B66</accession>
<name>Q75B66_EREGS</name>
<feature type="region of interest" description="Disordered" evidence="3">
    <location>
        <begin position="1"/>
        <end position="22"/>
    </location>
</feature>
<feature type="domain" description="tRNA/rRNA methyltransferase SpoU type" evidence="4">
    <location>
        <begin position="1222"/>
        <end position="1364"/>
    </location>
</feature>
<keyword evidence="1" id="KW-0489">Methyltransferase</keyword>
<evidence type="ECO:0000256" key="2">
    <source>
        <dbReference type="ARBA" id="ARBA00022679"/>
    </source>
</evidence>
<dbReference type="GeneID" id="4619937"/>
<dbReference type="OMA" id="VTADRWM"/>
<evidence type="ECO:0000259" key="4">
    <source>
        <dbReference type="Pfam" id="PF00588"/>
    </source>
</evidence>
<dbReference type="PANTHER" id="PTHR12029">
    <property type="entry name" value="RNA METHYLTRANSFERASE"/>
    <property type="match status" value="1"/>
</dbReference>
<sequence length="1372" mass="151435">MLQDRDRNMPSHEPRSSSSSITSDRVADLLSCADFRTCYEELSVLSSADRESALAPCCGSLVGAVRSWPGSENEASTAEALGRLCGLARGAWKQFGEALQVEIEALFPEQTSAASIEPADAARCDACVSFLVGFGAANERRAVAVSGDAIAPWSAVLGRLLTLHAGSEEYGAQAAAALRHNVDSIVTCACENDELDGRLWALVLRAPEPTPRTWAFPERMKLLLRFLARGKLTPRLREEMCGEAYSGAVLRALGSSVHEERKVGLSVLKLTLHLLPEGAGFGARHAVEHTALLEMWRRFVTCYEIVALDTALNQLEAASADVLTLFESDLERGWPQVVILTGLHATMESVRKFCLELMFRVRDRSAFDIAALPVLLGAALQAPNFVVAGGRCVFGEKLSAFVRDVLLAAGVDECADARLSDGVLAVLRTFERDAYSFDAARIYVSHGVLLALRAHNGCVLTDEHLRLVRLVLSAAGEEPVFDSTLQALWLEISLFAGPSSTLPCLFGVLGSHAARYGYGLLVPLLSQYRTFLAPYDKTALAGCNEVLVYLAYGVEPESVTQEFLVGIAKAGKSKAFQAHYESFIQQLANLSLKEACSECDILVSDGCVDQMIYTQIDLRPVFGELLYQFNLGRLQFFVAVFRRAVAANNVKLVLTADDLAALYAHLKSQFKVGAVRLKDSSYAAFFQLAREVLTQRLNAQEGASDVVDVILSLAESNVSADNDNYMANLQITNVLQYIMDNGIALCIDLCAVFVEKLVAITDSIWQSLLGERLVLNQKDLHLGIIKTLFHAVVLKDATDDSELSSVLRDCGQDFIRQAASRRSLLPCLTLSIKTFLLGQPSDADRYMWLTELLISVFVHTHENVNVFKLKPVVAELFDKHFTLVEAENGLYQHIYGIEEISTKVHVISALIGAPAGFRRGVVEQLLQNDSNLLKPNKRTNGPEEIERLGKWQLLLLSMKSIENDMLILYVSDHILPNLFEEPSPLVRIYSEWIVAHSLFCSYYNRDVDKLEGTLIAAAKNQTRPAVVVSAQKILYLTLVALKRICVPFRLLNMFISVLVPNCASNKPLIRHFSNSLILSLWPEFRAILTGDTVCGIMENLFSEAKKTQSKGQYRAGDANIWDLHDDFNLTSIFGGVVMKVTDHCVPYISSAYFTRYLDSTTSIPVGVDESKKWLSKRKRQIQEERSVETKRDSPLQTKSGTWETVLDFDSNTPQDAVKRSDLIVVASLVDKPPNLGGICRLSDVLGVGLMTVHDLRVKSHPQFKNVAVTADRWMPIEEVAVADIASFMRQKKLEGYTLIGLEQTDKSVRLDAAFHFPRKSLILLGTEAEGIPGYLLVELDMCLEIKQHGVIRSMNIQTATAVVVHSYAVQHM</sequence>
<evidence type="ECO:0000313" key="6">
    <source>
        <dbReference type="Proteomes" id="UP000000591"/>
    </source>
</evidence>
<dbReference type="GO" id="GO:0030488">
    <property type="term" value="P:tRNA methylation"/>
    <property type="evidence" value="ECO:0000318"/>
    <property type="project" value="GO_Central"/>
</dbReference>
<protein>
    <submittedName>
        <fullName evidence="5">ADL294Cp</fullName>
    </submittedName>
</protein>
<evidence type="ECO:0000313" key="5">
    <source>
        <dbReference type="EMBL" id="AAS51626.2"/>
    </source>
</evidence>
<dbReference type="STRING" id="284811.Q75B66"/>
<dbReference type="InterPro" id="IPR029026">
    <property type="entry name" value="tRNA_m1G_MTases_N"/>
</dbReference>
<evidence type="ECO:0000256" key="3">
    <source>
        <dbReference type="SAM" id="MobiDB-lite"/>
    </source>
</evidence>
<reference evidence="6" key="2">
    <citation type="journal article" date="2013" name="G3 (Bethesda)">
        <title>Genomes of Ashbya fungi isolated from insects reveal four mating-type loci, numerous translocations, lack of transposons, and distinct gene duplications.</title>
        <authorList>
            <person name="Dietrich F.S."/>
            <person name="Voegeli S."/>
            <person name="Kuo S."/>
            <person name="Philippsen P."/>
        </authorList>
    </citation>
    <scope>GENOME REANNOTATION</scope>
    <source>
        <strain evidence="6">ATCC 10895 / CBS 109.51 / FGSC 9923 / NRRL Y-1056</strain>
    </source>
</reference>
<gene>
    <name evidence="5" type="ORF">AGOS_ADL294C</name>
</gene>
<dbReference type="Proteomes" id="UP000000591">
    <property type="component" value="Chromosome IV"/>
</dbReference>
<dbReference type="EMBL" id="AE016817">
    <property type="protein sequence ID" value="AAS51626.2"/>
    <property type="molecule type" value="Genomic_DNA"/>
</dbReference>
<feature type="compositionally biased region" description="Basic and acidic residues" evidence="3">
    <location>
        <begin position="1"/>
        <end position="15"/>
    </location>
</feature>
<dbReference type="GO" id="GO:0016423">
    <property type="term" value="F:tRNA (guanine) methyltransferase activity"/>
    <property type="evidence" value="ECO:0000318"/>
    <property type="project" value="GO_Central"/>
</dbReference>
<proteinExistence type="predicted"/>
<dbReference type="InterPro" id="IPR029028">
    <property type="entry name" value="Alpha/beta_knot_MTases"/>
</dbReference>
<dbReference type="FunFam" id="3.40.1280.10:FF:000022">
    <property type="entry name" value="Trm3p"/>
    <property type="match status" value="1"/>
</dbReference>
<reference evidence="5 6" key="1">
    <citation type="journal article" date="2004" name="Science">
        <title>The Ashbya gossypii genome as a tool for mapping the ancient Saccharomyces cerevisiae genome.</title>
        <authorList>
            <person name="Dietrich F.S."/>
            <person name="Voegeli S."/>
            <person name="Brachat S."/>
            <person name="Lerch A."/>
            <person name="Gates K."/>
            <person name="Steiner S."/>
            <person name="Mohr C."/>
            <person name="Pohlmann R."/>
            <person name="Luedi P."/>
            <person name="Choi S."/>
            <person name="Wing R.A."/>
            <person name="Flavier A."/>
            <person name="Gaffney T.D."/>
            <person name="Philippsen P."/>
        </authorList>
    </citation>
    <scope>NUCLEOTIDE SEQUENCE [LARGE SCALE GENOMIC DNA]</scope>
    <source>
        <strain evidence="6">ATCC 10895 / CBS 109.51 / FGSC 9923 / NRRL Y-1056</strain>
    </source>
</reference>
<dbReference type="GO" id="GO:0003723">
    <property type="term" value="F:RNA binding"/>
    <property type="evidence" value="ECO:0007669"/>
    <property type="project" value="InterPro"/>
</dbReference>
<dbReference type="CDD" id="cd18091">
    <property type="entry name" value="SpoU-like_TRM3-like"/>
    <property type="match status" value="1"/>
</dbReference>
<dbReference type="InterPro" id="IPR044748">
    <property type="entry name" value="Trm3/TARBP1_C"/>
</dbReference>
<evidence type="ECO:0000256" key="1">
    <source>
        <dbReference type="ARBA" id="ARBA00022603"/>
    </source>
</evidence>
<dbReference type="HOGENOM" id="CLU_005519_0_0_1"/>
<dbReference type="InterPro" id="IPR001537">
    <property type="entry name" value="SpoU_MeTrfase"/>
</dbReference>
<dbReference type="Pfam" id="PF00588">
    <property type="entry name" value="SpoU_methylase"/>
    <property type="match status" value="1"/>
</dbReference>
<dbReference type="OrthoDB" id="241340at2759"/>
<organism evidence="5 6">
    <name type="scientific">Eremothecium gossypii (strain ATCC 10895 / CBS 109.51 / FGSC 9923 / NRRL Y-1056)</name>
    <name type="common">Yeast</name>
    <name type="synonym">Ashbya gossypii</name>
    <dbReference type="NCBI Taxonomy" id="284811"/>
    <lineage>
        <taxon>Eukaryota</taxon>
        <taxon>Fungi</taxon>
        <taxon>Dikarya</taxon>
        <taxon>Ascomycota</taxon>
        <taxon>Saccharomycotina</taxon>
        <taxon>Saccharomycetes</taxon>
        <taxon>Saccharomycetales</taxon>
        <taxon>Saccharomycetaceae</taxon>
        <taxon>Eremothecium</taxon>
    </lineage>
</organism>
<dbReference type="eggNOG" id="KOG0839">
    <property type="taxonomic scope" value="Eukaryota"/>
</dbReference>
<dbReference type="Gene3D" id="3.40.1280.10">
    <property type="match status" value="1"/>
</dbReference>
<dbReference type="GO" id="GO:0002128">
    <property type="term" value="P:tRNA nucleoside ribose methylation"/>
    <property type="evidence" value="ECO:0007669"/>
    <property type="project" value="EnsemblFungi"/>
</dbReference>
<dbReference type="FunCoup" id="Q75B66">
    <property type="interactions" value="180"/>
</dbReference>
<keyword evidence="2" id="KW-0808">Transferase</keyword>
<keyword evidence="6" id="KW-1185">Reference proteome</keyword>
<dbReference type="KEGG" id="ago:AGOS_ADL294C"/>
<dbReference type="PANTHER" id="PTHR12029:SF11">
    <property type="entry name" value="METHYLTRANSFERASE TARBP1-RELATED"/>
    <property type="match status" value="1"/>
</dbReference>
<dbReference type="GO" id="GO:0034599">
    <property type="term" value="P:cellular response to oxidative stress"/>
    <property type="evidence" value="ECO:0007669"/>
    <property type="project" value="EnsemblFungi"/>
</dbReference>
<dbReference type="InParanoid" id="Q75B66"/>